<comment type="caution">
    <text evidence="3">The sequence shown here is derived from an EMBL/GenBank/DDBJ whole genome shotgun (WGS) entry which is preliminary data.</text>
</comment>
<accession>F5RAN6</accession>
<feature type="transmembrane region" description="Helical" evidence="2">
    <location>
        <begin position="264"/>
        <end position="284"/>
    </location>
</feature>
<feature type="coiled-coil region" evidence="1">
    <location>
        <begin position="149"/>
        <end position="216"/>
    </location>
</feature>
<proteinExistence type="predicted"/>
<sequence>MRPSMSVQRIKIPRVADRKIAETFTELGKKFATTHAHVNALAFSDIGQINLTGEPVGDWKVLLDHDSSLIESMGCSIGGLTISYARGGQYPSEQKSPIFDEIVLNWHNQGTPTTAQKLDIVAFINSRLHPFEPGRVIGSGVSEEQAQLLAIHQSTLDRLERLNEDLIRQSSEFRKGLEEKFEEKAAQVDAEYAEKKKRLEVDGQALTAQVEAKERALDEKLKAIDDRDNTHVRREIRDRMLDDVKKRISQFGVSRFTSDKRRPVLVGIILLLAVFVGLLGWTGYEINAMDNQYSSMLEAIKNISAWGPEKIKAAGLGADVVAHVSATDVDRTHLFWLWGRFTLFSLGLVGTILYYIKWQNRWAEQHIISEFNLQQFYIDVNRANWVIESCLEWRKVTESAIPKELLGSITTGLFVNNQTEPERVIHPADELASALLGTASKLKLKVGGSELDFDKPKKIPNKPIKVGVPHDE</sequence>
<keyword evidence="1" id="KW-0175">Coiled coil</keyword>
<reference evidence="3 4" key="1">
    <citation type="journal article" date="2011" name="J. Bacteriol.">
        <title>Genome sequence of Methyloversatilis universalis FAM5T, a methylotrophic representative of the order Rhodocyclales.</title>
        <authorList>
            <person name="Kittichotirat W."/>
            <person name="Good N.M."/>
            <person name="Hall R."/>
            <person name="Bringel F."/>
            <person name="Lajus A."/>
            <person name="Medigue C."/>
            <person name="Smalley N.E."/>
            <person name="Beck D."/>
            <person name="Bumgarner R."/>
            <person name="Vuilleumier S."/>
            <person name="Kalyuzhnaya M.G."/>
        </authorList>
    </citation>
    <scope>NUCLEOTIDE SEQUENCE [LARGE SCALE GENOMIC DNA]</scope>
    <source>
        <strain evidence="4">ATCC BAA-1314 / JCM 13912 / FAM5</strain>
    </source>
</reference>
<feature type="transmembrane region" description="Helical" evidence="2">
    <location>
        <begin position="335"/>
        <end position="356"/>
    </location>
</feature>
<evidence type="ECO:0000256" key="2">
    <source>
        <dbReference type="SAM" id="Phobius"/>
    </source>
</evidence>
<keyword evidence="2" id="KW-0472">Membrane</keyword>
<protein>
    <submittedName>
        <fullName evidence="3">Uncharacterized protein</fullName>
    </submittedName>
</protein>
<keyword evidence="2" id="KW-1133">Transmembrane helix</keyword>
<organism evidence="3 4">
    <name type="scientific">Methyloversatilis universalis (strain ATCC BAA-1314 / DSM 25237 / JCM 13912 / CCUG 52030 / FAM5)</name>
    <dbReference type="NCBI Taxonomy" id="1000565"/>
    <lineage>
        <taxon>Bacteria</taxon>
        <taxon>Pseudomonadati</taxon>
        <taxon>Pseudomonadota</taxon>
        <taxon>Betaproteobacteria</taxon>
        <taxon>Nitrosomonadales</taxon>
        <taxon>Sterolibacteriaceae</taxon>
        <taxon>Methyloversatilis</taxon>
    </lineage>
</organism>
<evidence type="ECO:0000313" key="3">
    <source>
        <dbReference type="EMBL" id="EGK72485.1"/>
    </source>
</evidence>
<dbReference type="EMBL" id="AFHG01000036">
    <property type="protein sequence ID" value="EGK72485.1"/>
    <property type="molecule type" value="Genomic_DNA"/>
</dbReference>
<evidence type="ECO:0000313" key="4">
    <source>
        <dbReference type="Proteomes" id="UP000005019"/>
    </source>
</evidence>
<evidence type="ECO:0000256" key="1">
    <source>
        <dbReference type="SAM" id="Coils"/>
    </source>
</evidence>
<gene>
    <name evidence="3" type="ORF">METUNv1_01250</name>
</gene>
<dbReference type="eggNOG" id="ENOG5032WHR">
    <property type="taxonomic scope" value="Bacteria"/>
</dbReference>
<name>F5RAN6_METUF</name>
<dbReference type="AlphaFoldDB" id="F5RAN6"/>
<keyword evidence="2" id="KW-0812">Transmembrane</keyword>
<keyword evidence="4" id="KW-1185">Reference proteome</keyword>
<dbReference type="Proteomes" id="UP000005019">
    <property type="component" value="Unassembled WGS sequence"/>
</dbReference>